<evidence type="ECO:0000256" key="1">
    <source>
        <dbReference type="SAM" id="Coils"/>
    </source>
</evidence>
<reference evidence="4" key="1">
    <citation type="submission" date="2025-08" db="UniProtKB">
        <authorList>
            <consortium name="RefSeq"/>
        </authorList>
    </citation>
    <scope>IDENTIFICATION</scope>
</reference>
<keyword evidence="3" id="KW-1185">Reference proteome</keyword>
<feature type="coiled-coil region" evidence="1">
    <location>
        <begin position="335"/>
        <end position="362"/>
    </location>
</feature>
<dbReference type="OrthoDB" id="6923473at2759"/>
<name>A0A7E5X362_TRINI</name>
<accession>A0A7E5X362</accession>
<feature type="coiled-coil region" evidence="1">
    <location>
        <begin position="746"/>
        <end position="829"/>
    </location>
</feature>
<sequence>MSLLAPVEPRQDGVEVTKGPIKCRIPQRLPPGRQRLLPNRPKPPSEVTRAKWETIPVQHQRFGLRNTIRPRSDESRPKSANRVKDELGLGRPGVHPLPRSARPDRERFVSAPRRPSTIPKKMNDHTIQGKIGRPVITVPVPGSQVRNYRTQMKNHGYTGLPDQETIQKQERCEDLEDCDGTHTLVEKESISSRSDRMMKLKISWQENMVQFEKMKDDLKERQKAIMELYALMRNTHQKMAVLGQKAILPPSDDLRIMNVAKLTAEQLLQLCSVRQSDDKSKNDPSTKTPLTVDMNKLYGMPTKLVATCEQTLLKRKEIIDWFESLTLKNEKGIGLHKLSKKINEFNAENEMLKSSLDQAQGDFRKELNEIIEFMRKTTNETIALQLRTEELVYQITELNSQNNDLKKQMHTSDHLRSQSNKNKIEELEKDLKMERCKKIYIKDRLSRAEGQIKIGAERASQLEAALEQARSQTRTLERTVQQLHEQNTKLQTDFDEELNKLRESIQENTMHLEEIADAREKLQAEKDDLEHRLMKLSQFYNESLAGIKHDMNINVAQLVETKKKYEDELEEKIKLQAKVELLCAQLLESELRLKDLTKELQETQEKISTASSYERELVSTKRDLDLALNEIDECKSRMAQQEETIKEYEQNFKDSINLEESLKSDLMNKEEYISELEKKQSLLEQQLQESECKMGSYEEQLSSLKTHIAELQEDFGEFENLTELHDMVNQQRAKLLEATRQNGELAEALQKKDMELERHIENLTEQERLLEQREGVIKMLSEKDEEQNNIIKLLRNNLEMRTQADMDLNQQITEKNAEIEALISNVETRKKQISQLETILLTLEDQTRKASTQRKKDQEKVKMLEQKIAEYEAYHMENRHIEVPANNLDSIIKILEDELGTSFEPTVNSKDKFITPKKKYIGDRRRDKLENFECHKGNNNQAVFHAEQEPTKIAMDNFVKKTYISTNDDQFKGDNLNRKKAITNIDTQKWVPTPEPNINNVYTAPPNVKENNTFQPFRGLLPAVSQLKDNLLSRNIQLMSSNQFRDEKKCKMFKIAGHRL</sequence>
<feature type="compositionally biased region" description="Basic and acidic residues" evidence="2">
    <location>
        <begin position="70"/>
        <end position="88"/>
    </location>
</feature>
<dbReference type="GeneID" id="113508055"/>
<feature type="coiled-coil region" evidence="1">
    <location>
        <begin position="388"/>
        <end position="714"/>
    </location>
</feature>
<evidence type="ECO:0000256" key="2">
    <source>
        <dbReference type="SAM" id="MobiDB-lite"/>
    </source>
</evidence>
<gene>
    <name evidence="4" type="primary">LOC113508055</name>
</gene>
<evidence type="ECO:0000313" key="4">
    <source>
        <dbReference type="RefSeq" id="XP_026746821.1"/>
    </source>
</evidence>
<dbReference type="AlphaFoldDB" id="A0A7E5X362"/>
<keyword evidence="1" id="KW-0175">Coiled coil</keyword>
<feature type="region of interest" description="Disordered" evidence="2">
    <location>
        <begin position="64"/>
        <end position="108"/>
    </location>
</feature>
<protein>
    <submittedName>
        <fullName evidence="4">COP1-interactive protein 1-like isoform X1</fullName>
    </submittedName>
</protein>
<dbReference type="Proteomes" id="UP000322000">
    <property type="component" value="Chromosome 2"/>
</dbReference>
<dbReference type="InParanoid" id="A0A7E5X362"/>
<dbReference type="RefSeq" id="XP_026746821.1">
    <property type="nucleotide sequence ID" value="XM_026891020.1"/>
</dbReference>
<evidence type="ECO:0000313" key="3">
    <source>
        <dbReference type="Proteomes" id="UP000322000"/>
    </source>
</evidence>
<proteinExistence type="predicted"/>
<feature type="region of interest" description="Disordered" evidence="2">
    <location>
        <begin position="23"/>
        <end position="48"/>
    </location>
</feature>
<organism evidence="3 4">
    <name type="scientific">Trichoplusia ni</name>
    <name type="common">Cabbage looper</name>
    <dbReference type="NCBI Taxonomy" id="7111"/>
    <lineage>
        <taxon>Eukaryota</taxon>
        <taxon>Metazoa</taxon>
        <taxon>Ecdysozoa</taxon>
        <taxon>Arthropoda</taxon>
        <taxon>Hexapoda</taxon>
        <taxon>Insecta</taxon>
        <taxon>Pterygota</taxon>
        <taxon>Neoptera</taxon>
        <taxon>Endopterygota</taxon>
        <taxon>Lepidoptera</taxon>
        <taxon>Glossata</taxon>
        <taxon>Ditrysia</taxon>
        <taxon>Noctuoidea</taxon>
        <taxon>Noctuidae</taxon>
        <taxon>Plusiinae</taxon>
        <taxon>Trichoplusia</taxon>
    </lineage>
</organism>
<dbReference type="KEGG" id="tnl:113508055"/>